<proteinExistence type="predicted"/>
<keyword evidence="2" id="KW-1185">Reference proteome</keyword>
<accession>A0ACC2QHR6</accession>
<evidence type="ECO:0000313" key="2">
    <source>
        <dbReference type="Proteomes" id="UP001231649"/>
    </source>
</evidence>
<organism evidence="1 2">
    <name type="scientific">Mythimna loreyi</name>
    <dbReference type="NCBI Taxonomy" id="667449"/>
    <lineage>
        <taxon>Eukaryota</taxon>
        <taxon>Metazoa</taxon>
        <taxon>Ecdysozoa</taxon>
        <taxon>Arthropoda</taxon>
        <taxon>Hexapoda</taxon>
        <taxon>Insecta</taxon>
        <taxon>Pterygota</taxon>
        <taxon>Neoptera</taxon>
        <taxon>Endopterygota</taxon>
        <taxon>Lepidoptera</taxon>
        <taxon>Glossata</taxon>
        <taxon>Ditrysia</taxon>
        <taxon>Noctuoidea</taxon>
        <taxon>Noctuidae</taxon>
        <taxon>Noctuinae</taxon>
        <taxon>Hadenini</taxon>
        <taxon>Mythimna</taxon>
    </lineage>
</organism>
<reference evidence="1" key="1">
    <citation type="submission" date="2023-03" db="EMBL/GenBank/DDBJ databases">
        <title>Chromosome-level genomes of two armyworms, Mythimna separata and Mythimna loreyi, provide insights into the biosynthesis and reception of sex pheromones.</title>
        <authorList>
            <person name="Zhao H."/>
        </authorList>
    </citation>
    <scope>NUCLEOTIDE SEQUENCE</scope>
    <source>
        <strain evidence="1">BeijingLab</strain>
    </source>
</reference>
<comment type="caution">
    <text evidence="1">The sequence shown here is derived from an EMBL/GenBank/DDBJ whole genome shotgun (WGS) entry which is preliminary data.</text>
</comment>
<name>A0ACC2QHR6_9NEOP</name>
<gene>
    <name evidence="1" type="ORF">PYW08_013305</name>
</gene>
<evidence type="ECO:0000313" key="1">
    <source>
        <dbReference type="EMBL" id="KAJ8716020.1"/>
    </source>
</evidence>
<dbReference type="EMBL" id="CM056780">
    <property type="protein sequence ID" value="KAJ8716020.1"/>
    <property type="molecule type" value="Genomic_DNA"/>
</dbReference>
<dbReference type="Proteomes" id="UP001231649">
    <property type="component" value="Chromosome 4"/>
</dbReference>
<protein>
    <submittedName>
        <fullName evidence="1">Uncharacterized protein</fullName>
    </submittedName>
</protein>
<sequence>MAELIFPKRCYTARSSGYKYRTLSTNTGERKRRNSKEDNAFERKFKELSKAILTRVNKEVEETHKARESILDKFESLDAKINSMVELQKTVTELHSILQKASFTLVDLMEKVDKLEILSSRAEMLSTQSHMTTLKSRKPIVEENEEYLILYTSSVSHPLMSLTSLQNKILRRVKRS</sequence>